<reference evidence="1" key="1">
    <citation type="submission" date="2021-06" db="EMBL/GenBank/DDBJ databases">
        <authorList>
            <person name="Kallberg Y."/>
            <person name="Tangrot J."/>
            <person name="Rosling A."/>
        </authorList>
    </citation>
    <scope>NUCLEOTIDE SEQUENCE</scope>
    <source>
        <strain evidence="1">BR232B</strain>
    </source>
</reference>
<sequence>LANMSELYAKIYNFIVTAEEENINASTVIYQALNEEPWISKEEVRGLVHRAISSALNLYAQGSTRQQKLSQIPLQFEVAYEGVYGLLNIGALKVSKEKPITLEQIDANLQKLMLKLMRDSSALAQELALGLRKVTASSLRWSDLLTNQIIDDSSDLVKGLSSPMKKKFLKPAWQMLERIEILKEVTKEILNTVKDIWNNPAFGPNFVDSLNEGTYVSNVVVPLIRATLKNLPFGKSSFISTYECQSIASKDRRGVGKTGRRPDIMFEVHREGKVYELLYGECSRIFCTPQKELDDKVKLWREVNDGLYWVRKGCKPEKEQFGIVGIQIAGRKLHLSVITRGVDEIHCRYNLHSAEIPVNPMGDYDLTNFIKTLLTLRNIIIINMSLLFHAPTSISHRQEDSSTVSSPLHDN</sequence>
<comment type="caution">
    <text evidence="1">The sequence shown here is derived from an EMBL/GenBank/DDBJ whole genome shotgun (WGS) entry which is preliminary data.</text>
</comment>
<dbReference type="EMBL" id="CAJVPI010003239">
    <property type="protein sequence ID" value="CAG8656147.1"/>
    <property type="molecule type" value="Genomic_DNA"/>
</dbReference>
<keyword evidence="2" id="KW-1185">Reference proteome</keyword>
<gene>
    <name evidence="1" type="ORF">PBRASI_LOCUS10527</name>
</gene>
<evidence type="ECO:0000313" key="2">
    <source>
        <dbReference type="Proteomes" id="UP000789739"/>
    </source>
</evidence>
<organism evidence="1 2">
    <name type="scientific">Paraglomus brasilianum</name>
    <dbReference type="NCBI Taxonomy" id="144538"/>
    <lineage>
        <taxon>Eukaryota</taxon>
        <taxon>Fungi</taxon>
        <taxon>Fungi incertae sedis</taxon>
        <taxon>Mucoromycota</taxon>
        <taxon>Glomeromycotina</taxon>
        <taxon>Glomeromycetes</taxon>
        <taxon>Paraglomerales</taxon>
        <taxon>Paraglomeraceae</taxon>
        <taxon>Paraglomus</taxon>
    </lineage>
</organism>
<dbReference type="OrthoDB" id="2385947at2759"/>
<proteinExistence type="predicted"/>
<protein>
    <submittedName>
        <fullName evidence="1">3309_t:CDS:1</fullName>
    </submittedName>
</protein>
<dbReference type="Proteomes" id="UP000789739">
    <property type="component" value="Unassembled WGS sequence"/>
</dbReference>
<evidence type="ECO:0000313" key="1">
    <source>
        <dbReference type="EMBL" id="CAG8656147.1"/>
    </source>
</evidence>
<name>A0A9N9DX58_9GLOM</name>
<accession>A0A9N9DX58</accession>
<feature type="non-terminal residue" evidence="1">
    <location>
        <position position="1"/>
    </location>
</feature>
<dbReference type="AlphaFoldDB" id="A0A9N9DX58"/>